<dbReference type="AlphaFoldDB" id="A0A8H9QD97"/>
<protein>
    <submittedName>
        <fullName evidence="1">Uncharacterized protein</fullName>
    </submittedName>
</protein>
<reference evidence="1" key="1">
    <citation type="journal article" date="2018" name="Genome Biol.">
        <title>SKESA: strategic k-mer extension for scrupulous assemblies.</title>
        <authorList>
            <person name="Souvorov A."/>
            <person name="Agarwala R."/>
            <person name="Lipman D.J."/>
        </authorList>
    </citation>
    <scope>NUCLEOTIDE SEQUENCE</scope>
    <source>
        <strain evidence="1">O50</strain>
    </source>
</reference>
<dbReference type="Proteomes" id="UP000855471">
    <property type="component" value="Unassembled WGS sequence"/>
</dbReference>
<organism evidence="1">
    <name type="scientific">Citrobacter freundii</name>
    <dbReference type="NCBI Taxonomy" id="546"/>
    <lineage>
        <taxon>Bacteria</taxon>
        <taxon>Pseudomonadati</taxon>
        <taxon>Pseudomonadota</taxon>
        <taxon>Gammaproteobacteria</taxon>
        <taxon>Enterobacterales</taxon>
        <taxon>Enterobacteriaceae</taxon>
        <taxon>Citrobacter</taxon>
        <taxon>Citrobacter freundii complex</taxon>
    </lineage>
</organism>
<gene>
    <name evidence="1" type="ORF">I9Y29_003325</name>
</gene>
<sequence>MPKKKKLVPNSGKSIAEIMKDNEVTNSEGRTSQAFSKDYDYFEDINCIYSEEYPEGKMLDLIHIKLYCRFKRYQNNGAKCYESQGKLGQICKCDPGTIGDKVKELVKMGLVITDEHPDPNISSLLYTALPLTDAHVIPPEALTVQPDIISDVVPEPATAVETQDDAPEHLEPPAPTMTNVIEDAVIVAESVPESVTADKASPRIRTSDAVKHLLENLSQRREDESFYSWSSRVLQRIGIDHSMGIEQLFQETHPYEYTQIEQSTIPF</sequence>
<dbReference type="EMBL" id="DACSXJ010000020">
    <property type="protein sequence ID" value="HAT3898870.1"/>
    <property type="molecule type" value="Genomic_DNA"/>
</dbReference>
<comment type="caution">
    <text evidence="1">The sequence shown here is derived from an EMBL/GenBank/DDBJ whole genome shotgun (WGS) entry which is preliminary data.</text>
</comment>
<reference evidence="1" key="2">
    <citation type="submission" date="2020-09" db="EMBL/GenBank/DDBJ databases">
        <authorList>
            <consortium name="NCBI Pathogen Detection Project"/>
        </authorList>
    </citation>
    <scope>NUCLEOTIDE SEQUENCE</scope>
    <source>
        <strain evidence="1">O50</strain>
    </source>
</reference>
<accession>A0A8H9QD97</accession>
<proteinExistence type="predicted"/>
<name>A0A8H9QD97_CITFR</name>
<evidence type="ECO:0000313" key="1">
    <source>
        <dbReference type="EMBL" id="HAT3898870.1"/>
    </source>
</evidence>